<keyword evidence="2" id="KW-1185">Reference proteome</keyword>
<dbReference type="EMBL" id="LTBA01000004">
    <property type="protein sequence ID" value="KYH35301.1"/>
    <property type="molecule type" value="Genomic_DNA"/>
</dbReference>
<evidence type="ECO:0000313" key="2">
    <source>
        <dbReference type="Proteomes" id="UP000075531"/>
    </source>
</evidence>
<dbReference type="PATRIC" id="fig|1121338.3.peg.715"/>
<comment type="caution">
    <text evidence="1">The sequence shown here is derived from an EMBL/GenBank/DDBJ whole genome shotgun (WGS) entry which is preliminary data.</text>
</comment>
<dbReference type="AlphaFoldDB" id="A0A151B5T8"/>
<sequence>MAMIDIYDRSIVDYHIGLKCEAADAIGVIRHGMLRRDLYDSKEKPIIRTGNGPQFKSILFGQDTKRLHSSLNYNTPYEVYKDNSLIKNDKQEIRI</sequence>
<dbReference type="STRING" id="1121338.CLTEP_07050"/>
<gene>
    <name evidence="1" type="ORF">CLTEP_07050</name>
</gene>
<dbReference type="Proteomes" id="UP000075531">
    <property type="component" value="Unassembled WGS sequence"/>
</dbReference>
<proteinExistence type="predicted"/>
<organism evidence="1 2">
    <name type="scientific">Clostridium tepidiprofundi DSM 19306</name>
    <dbReference type="NCBI Taxonomy" id="1121338"/>
    <lineage>
        <taxon>Bacteria</taxon>
        <taxon>Bacillati</taxon>
        <taxon>Bacillota</taxon>
        <taxon>Clostridia</taxon>
        <taxon>Eubacteriales</taxon>
        <taxon>Clostridiaceae</taxon>
        <taxon>Clostridium</taxon>
    </lineage>
</organism>
<protein>
    <submittedName>
        <fullName evidence="1">Uncharacterized protein</fullName>
    </submittedName>
</protein>
<accession>A0A151B5T8</accession>
<evidence type="ECO:0000313" key="1">
    <source>
        <dbReference type="EMBL" id="KYH35301.1"/>
    </source>
</evidence>
<dbReference type="InterPro" id="IPR012337">
    <property type="entry name" value="RNaseH-like_sf"/>
</dbReference>
<name>A0A151B5T8_9CLOT</name>
<dbReference type="SUPFAM" id="SSF53098">
    <property type="entry name" value="Ribonuclease H-like"/>
    <property type="match status" value="1"/>
</dbReference>
<reference evidence="1 2" key="1">
    <citation type="submission" date="2016-02" db="EMBL/GenBank/DDBJ databases">
        <title>Genome sequence of Clostridium tepidiprofundi DSM 19306.</title>
        <authorList>
            <person name="Poehlein A."/>
            <person name="Daniel R."/>
        </authorList>
    </citation>
    <scope>NUCLEOTIDE SEQUENCE [LARGE SCALE GENOMIC DNA]</scope>
    <source>
        <strain evidence="1 2">DSM 19306</strain>
    </source>
</reference>